<dbReference type="InterPro" id="IPR008972">
    <property type="entry name" value="Cupredoxin"/>
</dbReference>
<keyword evidence="3" id="KW-0732">Signal</keyword>
<dbReference type="PANTHER" id="PTHR33021:SF356">
    <property type="entry name" value="MAVICYANIN"/>
    <property type="match status" value="1"/>
</dbReference>
<feature type="domain" description="Phytocyanin" evidence="4">
    <location>
        <begin position="34"/>
        <end position="135"/>
    </location>
</feature>
<dbReference type="PROSITE" id="PS51485">
    <property type="entry name" value="PHYTOCYANIN"/>
    <property type="match status" value="1"/>
</dbReference>
<keyword evidence="6" id="KW-1185">Reference proteome</keyword>
<name>A0AAW1VVI2_RUBAR</name>
<evidence type="ECO:0000256" key="1">
    <source>
        <dbReference type="ARBA" id="ARBA00023157"/>
    </source>
</evidence>
<dbReference type="Proteomes" id="UP001457282">
    <property type="component" value="Unassembled WGS sequence"/>
</dbReference>
<dbReference type="InterPro" id="IPR039391">
    <property type="entry name" value="Phytocyanin-like"/>
</dbReference>
<evidence type="ECO:0000256" key="2">
    <source>
        <dbReference type="ARBA" id="ARBA00023180"/>
    </source>
</evidence>
<dbReference type="FunFam" id="2.60.40.420:FF:000034">
    <property type="entry name" value="Cupredoxin superfamily protein"/>
    <property type="match status" value="1"/>
</dbReference>
<accession>A0AAW1VVI2</accession>
<feature type="signal peptide" evidence="3">
    <location>
        <begin position="1"/>
        <end position="22"/>
    </location>
</feature>
<reference evidence="5 6" key="1">
    <citation type="journal article" date="2023" name="G3 (Bethesda)">
        <title>A chromosome-length genome assembly and annotation of blackberry (Rubus argutus, cv. 'Hillquist').</title>
        <authorList>
            <person name="Bruna T."/>
            <person name="Aryal R."/>
            <person name="Dudchenko O."/>
            <person name="Sargent D.J."/>
            <person name="Mead D."/>
            <person name="Buti M."/>
            <person name="Cavallini A."/>
            <person name="Hytonen T."/>
            <person name="Andres J."/>
            <person name="Pham M."/>
            <person name="Weisz D."/>
            <person name="Mascagni F."/>
            <person name="Usai G."/>
            <person name="Natali L."/>
            <person name="Bassil N."/>
            <person name="Fernandez G.E."/>
            <person name="Lomsadze A."/>
            <person name="Armour M."/>
            <person name="Olukolu B."/>
            <person name="Poorten T."/>
            <person name="Britton C."/>
            <person name="Davik J."/>
            <person name="Ashrafi H."/>
            <person name="Aiden E.L."/>
            <person name="Borodovsky M."/>
            <person name="Worthington M."/>
        </authorList>
    </citation>
    <scope>NUCLEOTIDE SEQUENCE [LARGE SCALE GENOMIC DNA]</scope>
    <source>
        <strain evidence="5">PI 553951</strain>
    </source>
</reference>
<protein>
    <recommendedName>
        <fullName evidence="4">Phytocyanin domain-containing protein</fullName>
    </recommendedName>
</protein>
<dbReference type="CDD" id="cd04216">
    <property type="entry name" value="Phytocyanin"/>
    <property type="match status" value="1"/>
</dbReference>
<evidence type="ECO:0000259" key="4">
    <source>
        <dbReference type="PROSITE" id="PS51485"/>
    </source>
</evidence>
<sequence>MALRTSILVFFVAMAFLGTCSCASTSGAVYRAGVLYHVGDSGGWSIIADYNNWTSKKDFHVGDILIFGKMFHTVTQVNGEDYQSCNTKSPIKVYATGSDAITLTKPGNYYFIGGRNFKKPGHCQAGEKIHIKVTLPIPKHHLVASSRLAPSPK</sequence>
<gene>
    <name evidence="5" type="ORF">M0R45_034777</name>
</gene>
<evidence type="ECO:0000313" key="6">
    <source>
        <dbReference type="Proteomes" id="UP001457282"/>
    </source>
</evidence>
<dbReference type="PROSITE" id="PS51257">
    <property type="entry name" value="PROKAR_LIPOPROTEIN"/>
    <property type="match status" value="1"/>
</dbReference>
<proteinExistence type="predicted"/>
<dbReference type="SUPFAM" id="SSF49503">
    <property type="entry name" value="Cupredoxins"/>
    <property type="match status" value="1"/>
</dbReference>
<organism evidence="5 6">
    <name type="scientific">Rubus argutus</name>
    <name type="common">Southern blackberry</name>
    <dbReference type="NCBI Taxonomy" id="59490"/>
    <lineage>
        <taxon>Eukaryota</taxon>
        <taxon>Viridiplantae</taxon>
        <taxon>Streptophyta</taxon>
        <taxon>Embryophyta</taxon>
        <taxon>Tracheophyta</taxon>
        <taxon>Spermatophyta</taxon>
        <taxon>Magnoliopsida</taxon>
        <taxon>eudicotyledons</taxon>
        <taxon>Gunneridae</taxon>
        <taxon>Pentapetalae</taxon>
        <taxon>rosids</taxon>
        <taxon>fabids</taxon>
        <taxon>Rosales</taxon>
        <taxon>Rosaceae</taxon>
        <taxon>Rosoideae</taxon>
        <taxon>Rosoideae incertae sedis</taxon>
        <taxon>Rubus</taxon>
    </lineage>
</organism>
<comment type="caution">
    <text evidence="5">The sequence shown here is derived from an EMBL/GenBank/DDBJ whole genome shotgun (WGS) entry which is preliminary data.</text>
</comment>
<dbReference type="PANTHER" id="PTHR33021">
    <property type="entry name" value="BLUE COPPER PROTEIN"/>
    <property type="match status" value="1"/>
</dbReference>
<dbReference type="Pfam" id="PF02298">
    <property type="entry name" value="Cu_bind_like"/>
    <property type="match status" value="1"/>
</dbReference>
<keyword evidence="1" id="KW-1015">Disulfide bond</keyword>
<feature type="chain" id="PRO_5043990948" description="Phytocyanin domain-containing protein" evidence="3">
    <location>
        <begin position="23"/>
        <end position="153"/>
    </location>
</feature>
<dbReference type="Gene3D" id="2.60.40.420">
    <property type="entry name" value="Cupredoxins - blue copper proteins"/>
    <property type="match status" value="1"/>
</dbReference>
<dbReference type="InterPro" id="IPR003245">
    <property type="entry name" value="Phytocyanin_dom"/>
</dbReference>
<dbReference type="AlphaFoldDB" id="A0AAW1VVI2"/>
<evidence type="ECO:0000313" key="5">
    <source>
        <dbReference type="EMBL" id="KAK9910837.1"/>
    </source>
</evidence>
<keyword evidence="2" id="KW-0325">Glycoprotein</keyword>
<dbReference type="GO" id="GO:0009055">
    <property type="term" value="F:electron transfer activity"/>
    <property type="evidence" value="ECO:0007669"/>
    <property type="project" value="InterPro"/>
</dbReference>
<evidence type="ECO:0000256" key="3">
    <source>
        <dbReference type="SAM" id="SignalP"/>
    </source>
</evidence>
<dbReference type="GO" id="GO:0005886">
    <property type="term" value="C:plasma membrane"/>
    <property type="evidence" value="ECO:0007669"/>
    <property type="project" value="TreeGrafter"/>
</dbReference>
<dbReference type="EMBL" id="JBEDUW010000007">
    <property type="protein sequence ID" value="KAK9910837.1"/>
    <property type="molecule type" value="Genomic_DNA"/>
</dbReference>